<keyword evidence="2" id="KW-1185">Reference proteome</keyword>
<dbReference type="InterPro" id="IPR036287">
    <property type="entry name" value="Rv1873-like_sf"/>
</dbReference>
<name>A0ABR4YU29_9MYCO</name>
<sequence length="146" mass="16365">MSAPFDLQRFLDAQAGVYSDVCDELREGRKRSHWIWFIFPQLRGLGRSSTARHYGIASREEARAYLAHDVLGPRLRECARLVAQVEGRTAEQIFGRPDCLKVRSSMTLFAAAAAGPAEQGDFQAVLDKFYDGRGDRLTLEMLSAAR</sequence>
<evidence type="ECO:0000313" key="1">
    <source>
        <dbReference type="EMBL" id="KHO25440.1"/>
    </source>
</evidence>
<protein>
    <submittedName>
        <fullName evidence="1">Calpastatin</fullName>
    </submittedName>
</protein>
<evidence type="ECO:0000313" key="2">
    <source>
        <dbReference type="Proteomes" id="UP000031004"/>
    </source>
</evidence>
<dbReference type="SUPFAM" id="SSF140736">
    <property type="entry name" value="Rv1873-like"/>
    <property type="match status" value="1"/>
</dbReference>
<dbReference type="InterPro" id="IPR014937">
    <property type="entry name" value="DUF1810"/>
</dbReference>
<dbReference type="Gene3D" id="1.25.40.380">
    <property type="entry name" value="Protein of unknown function DUF1810"/>
    <property type="match status" value="1"/>
</dbReference>
<dbReference type="EMBL" id="JTLZ01000006">
    <property type="protein sequence ID" value="KHO25440.1"/>
    <property type="molecule type" value="Genomic_DNA"/>
</dbReference>
<accession>A0ABR4YU29</accession>
<dbReference type="PIRSF" id="PIRSF008546">
    <property type="entry name" value="UCP008546"/>
    <property type="match status" value="1"/>
</dbReference>
<organism evidence="1 2">
    <name type="scientific">Mycolicibacterium setense</name>
    <dbReference type="NCBI Taxonomy" id="431269"/>
    <lineage>
        <taxon>Bacteria</taxon>
        <taxon>Bacillati</taxon>
        <taxon>Actinomycetota</taxon>
        <taxon>Actinomycetes</taxon>
        <taxon>Mycobacteriales</taxon>
        <taxon>Mycobacteriaceae</taxon>
        <taxon>Mycolicibacterium</taxon>
    </lineage>
</organism>
<gene>
    <name evidence="1" type="ORF">QQ44_13935</name>
</gene>
<comment type="caution">
    <text evidence="1">The sequence shown here is derived from an EMBL/GenBank/DDBJ whole genome shotgun (WGS) entry which is preliminary data.</text>
</comment>
<proteinExistence type="predicted"/>
<dbReference type="Pfam" id="PF08837">
    <property type="entry name" value="DUF1810"/>
    <property type="match status" value="1"/>
</dbReference>
<reference evidence="1 2" key="1">
    <citation type="submission" date="2014-11" db="EMBL/GenBank/DDBJ databases">
        <title>Mycobacterium setense Manresensis Genome.</title>
        <authorList>
            <person name="Rech G."/>
            <person name="Sumoy L."/>
        </authorList>
    </citation>
    <scope>NUCLEOTIDE SEQUENCE [LARGE SCALE GENOMIC DNA]</scope>
    <source>
        <strain evidence="1 2">Manresensis</strain>
    </source>
</reference>
<dbReference type="RefSeq" id="WP_039320851.1">
    <property type="nucleotide sequence ID" value="NZ_JACKSA010000008.1"/>
</dbReference>
<dbReference type="Proteomes" id="UP000031004">
    <property type="component" value="Unassembled WGS sequence"/>
</dbReference>